<comment type="caution">
    <text evidence="1">The sequence shown here is derived from an EMBL/GenBank/DDBJ whole genome shotgun (WGS) entry which is preliminary data.</text>
</comment>
<proteinExistence type="predicted"/>
<protein>
    <submittedName>
        <fullName evidence="1">Uncharacterized protein</fullName>
    </submittedName>
</protein>
<accession>A0A951U6M9</accession>
<dbReference type="Proteomes" id="UP000707356">
    <property type="component" value="Unassembled WGS sequence"/>
</dbReference>
<dbReference type="EMBL" id="JAHHHV010000080">
    <property type="protein sequence ID" value="MBW4467820.1"/>
    <property type="molecule type" value="Genomic_DNA"/>
</dbReference>
<dbReference type="AlphaFoldDB" id="A0A951U6M9"/>
<evidence type="ECO:0000313" key="1">
    <source>
        <dbReference type="EMBL" id="MBW4467820.1"/>
    </source>
</evidence>
<evidence type="ECO:0000313" key="2">
    <source>
        <dbReference type="Proteomes" id="UP000707356"/>
    </source>
</evidence>
<name>A0A951U6M9_9CYAN</name>
<reference evidence="1" key="1">
    <citation type="submission" date="2021-05" db="EMBL/GenBank/DDBJ databases">
        <authorList>
            <person name="Pietrasiak N."/>
            <person name="Ward R."/>
            <person name="Stajich J.E."/>
            <person name="Kurbessoian T."/>
        </authorList>
    </citation>
    <scope>NUCLEOTIDE SEQUENCE</scope>
    <source>
        <strain evidence="1">GSE-TBD4-15B</strain>
    </source>
</reference>
<reference evidence="1" key="2">
    <citation type="journal article" date="2022" name="Microbiol. Resour. Announc.">
        <title>Metagenome Sequencing to Explore Phylogenomics of Terrestrial Cyanobacteria.</title>
        <authorList>
            <person name="Ward R.D."/>
            <person name="Stajich J.E."/>
            <person name="Johansen J.R."/>
            <person name="Huntemann M."/>
            <person name="Clum A."/>
            <person name="Foster B."/>
            <person name="Foster B."/>
            <person name="Roux S."/>
            <person name="Palaniappan K."/>
            <person name="Varghese N."/>
            <person name="Mukherjee S."/>
            <person name="Reddy T.B.K."/>
            <person name="Daum C."/>
            <person name="Copeland A."/>
            <person name="Chen I.A."/>
            <person name="Ivanova N.N."/>
            <person name="Kyrpides N.C."/>
            <person name="Shapiro N."/>
            <person name="Eloe-Fadrosh E.A."/>
            <person name="Pietrasiak N."/>
        </authorList>
    </citation>
    <scope>NUCLEOTIDE SEQUENCE</scope>
    <source>
        <strain evidence="1">GSE-TBD4-15B</strain>
    </source>
</reference>
<organism evidence="1 2">
    <name type="scientific">Pegethrix bostrychoides GSE-TBD4-15B</name>
    <dbReference type="NCBI Taxonomy" id="2839662"/>
    <lineage>
        <taxon>Bacteria</taxon>
        <taxon>Bacillati</taxon>
        <taxon>Cyanobacteriota</taxon>
        <taxon>Cyanophyceae</taxon>
        <taxon>Oculatellales</taxon>
        <taxon>Oculatellaceae</taxon>
        <taxon>Pegethrix</taxon>
    </lineage>
</organism>
<sequence length="87" mass="10092">MVKFASSLIQSPDGRSQWIDPESEFLQRMQRRLIELSQHIQDLQNSGQAKTSEMEWLALHLHLSIIKALIAERLEQLNELTTYGTRS</sequence>
<gene>
    <name evidence="1" type="ORF">KME07_20520</name>
</gene>